<dbReference type="RefSeq" id="XP_018657873.1">
    <property type="nucleotide sequence ID" value="XM_018808883.1"/>
</dbReference>
<accession>A0A2P5A1L3</accession>
<dbReference type="Proteomes" id="UP000054821">
    <property type="component" value="Unassembled WGS sequence"/>
</dbReference>
<evidence type="ECO:0000313" key="3">
    <source>
        <dbReference type="Proteomes" id="UP000054821"/>
    </source>
</evidence>
<gene>
    <name evidence="2" type="ORF">TGAM01_v200874</name>
</gene>
<proteinExistence type="predicted"/>
<feature type="region of interest" description="Disordered" evidence="1">
    <location>
        <begin position="1"/>
        <end position="24"/>
    </location>
</feature>
<feature type="region of interest" description="Disordered" evidence="1">
    <location>
        <begin position="46"/>
        <end position="77"/>
    </location>
</feature>
<keyword evidence="3" id="KW-1185">Reference proteome</keyword>
<dbReference type="AlphaFoldDB" id="A0A2P5A1L3"/>
<protein>
    <submittedName>
        <fullName evidence="2">Uncharacterized protein</fullName>
    </submittedName>
</protein>
<dbReference type="GeneID" id="29988966"/>
<dbReference type="EMBL" id="JPDN02000002">
    <property type="protein sequence ID" value="PON30434.1"/>
    <property type="molecule type" value="Genomic_DNA"/>
</dbReference>
<evidence type="ECO:0000313" key="2">
    <source>
        <dbReference type="EMBL" id="PON30434.1"/>
    </source>
</evidence>
<organism evidence="2 3">
    <name type="scientific">Trichoderma gamsii</name>
    <dbReference type="NCBI Taxonomy" id="398673"/>
    <lineage>
        <taxon>Eukaryota</taxon>
        <taxon>Fungi</taxon>
        <taxon>Dikarya</taxon>
        <taxon>Ascomycota</taxon>
        <taxon>Pezizomycotina</taxon>
        <taxon>Sordariomycetes</taxon>
        <taxon>Hypocreomycetidae</taxon>
        <taxon>Hypocreales</taxon>
        <taxon>Hypocreaceae</taxon>
        <taxon>Trichoderma</taxon>
    </lineage>
</organism>
<name>A0A2P5A1L3_9HYPO</name>
<comment type="caution">
    <text evidence="2">The sequence shown here is derived from an EMBL/GenBank/DDBJ whole genome shotgun (WGS) entry which is preliminary data.</text>
</comment>
<evidence type="ECO:0000256" key="1">
    <source>
        <dbReference type="SAM" id="MobiDB-lite"/>
    </source>
</evidence>
<reference evidence="2 3" key="1">
    <citation type="journal article" date="2016" name="Genome Announc.">
        <title>Draft Whole-Genome Sequence of Trichoderma gamsii T6085, a Promising Biocontrol Agent of Fusarium Head Blight on Wheat.</title>
        <authorList>
            <person name="Baroncelli R."/>
            <person name="Zapparata A."/>
            <person name="Piaggeschi G."/>
            <person name="Sarrocco S."/>
            <person name="Vannacci G."/>
        </authorList>
    </citation>
    <scope>NUCLEOTIDE SEQUENCE [LARGE SCALE GENOMIC DNA]</scope>
    <source>
        <strain evidence="2 3">T6085</strain>
    </source>
</reference>
<sequence>MPHQERPSTILQRPSDCRESRCVTGRPSSAERAACSLNGPVRYAGDGLSSPKGHGSAMEATSDGGVRHGTPGQEPAKRGWCTAAFSDRRAGTPSSVPEQGLAALPQTAAGRPSYSSASAWACLLLAASCAKEWSPRVALQARCSGAGFVHQLAARRRRNLKARLARWGLQRCSGAGICSPVLIGTNPLQPLDPTCFPSPRARPNKTRCSSFNALLLIPPSPPAVAATNLFPAALCPRLIRPATPARQLRRDAAAPCFCIASPRLASPVPDSNLCLPRLSLARTEICLCSARLATLS</sequence>